<protein>
    <submittedName>
        <fullName evidence="2">Uncharacterized protein</fullName>
    </submittedName>
</protein>
<accession>A0A8S1UYR7</accession>
<gene>
    <name evidence="2" type="ORF">POCTA_138.1.T0530001</name>
</gene>
<feature type="repeat" description="WD" evidence="1">
    <location>
        <begin position="246"/>
        <end position="269"/>
    </location>
</feature>
<keyword evidence="3" id="KW-1185">Reference proteome</keyword>
<name>A0A8S1UYR7_PAROT</name>
<dbReference type="PANTHER" id="PTHR45333:SF1">
    <property type="entry name" value="CHROMOSOME UNDETERMINED SCAFFOLD_625, WHOLE GENOME SHOTGUN SEQUENCE"/>
    <property type="match status" value="1"/>
</dbReference>
<feature type="repeat" description="WD" evidence="1">
    <location>
        <begin position="204"/>
        <end position="245"/>
    </location>
</feature>
<dbReference type="PANTHER" id="PTHR45333">
    <property type="entry name" value="MEMBRANE PROTEIN-RELATED"/>
    <property type="match status" value="1"/>
</dbReference>
<organism evidence="2 3">
    <name type="scientific">Paramecium octaurelia</name>
    <dbReference type="NCBI Taxonomy" id="43137"/>
    <lineage>
        <taxon>Eukaryota</taxon>
        <taxon>Sar</taxon>
        <taxon>Alveolata</taxon>
        <taxon>Ciliophora</taxon>
        <taxon>Intramacronucleata</taxon>
        <taxon>Oligohymenophorea</taxon>
        <taxon>Peniculida</taxon>
        <taxon>Parameciidae</taxon>
        <taxon>Paramecium</taxon>
    </lineage>
</organism>
<sequence>MKFQKNKHEFMNNIWAQYIELLGRLRIQKDRIRKILWDKKIIEFLKFLDDLTTFDERYTQCGSNSLHLLVQMKADLREQSSENFRIRNTSLVGGNFLQDADSMDQNLTMQILLNCATVNGRISKYMSQLNQMVIMEVSIWYAILQTVNYQRLVVMIIRFQNGMLNRKNQVQNQGKQRSKISMLLTEYQYISFQKWKFCKQKAKLDGHSDDVFSICYSPDGTTLAFGSWDKSIRLWDVKTGQQKAKLDGHSDSVNSICYSPDGTTLASGR</sequence>
<dbReference type="OrthoDB" id="6262491at2759"/>
<proteinExistence type="predicted"/>
<evidence type="ECO:0000256" key="1">
    <source>
        <dbReference type="PROSITE-ProRule" id="PRU00221"/>
    </source>
</evidence>
<dbReference type="Pfam" id="PF00400">
    <property type="entry name" value="WD40"/>
    <property type="match status" value="2"/>
</dbReference>
<dbReference type="PROSITE" id="PS50082">
    <property type="entry name" value="WD_REPEATS_2"/>
    <property type="match status" value="2"/>
</dbReference>
<evidence type="ECO:0000313" key="2">
    <source>
        <dbReference type="EMBL" id="CAD8169032.1"/>
    </source>
</evidence>
<dbReference type="EMBL" id="CAJJDP010000053">
    <property type="protein sequence ID" value="CAD8169032.1"/>
    <property type="molecule type" value="Genomic_DNA"/>
</dbReference>
<keyword evidence="1" id="KW-0853">WD repeat</keyword>
<dbReference type="SMART" id="SM00320">
    <property type="entry name" value="WD40"/>
    <property type="match status" value="2"/>
</dbReference>
<reference evidence="2" key="1">
    <citation type="submission" date="2021-01" db="EMBL/GenBank/DDBJ databases">
        <authorList>
            <consortium name="Genoscope - CEA"/>
            <person name="William W."/>
        </authorList>
    </citation>
    <scope>NUCLEOTIDE SEQUENCE</scope>
</reference>
<comment type="caution">
    <text evidence="2">The sequence shown here is derived from an EMBL/GenBank/DDBJ whole genome shotgun (WGS) entry which is preliminary data.</text>
</comment>
<evidence type="ECO:0000313" key="3">
    <source>
        <dbReference type="Proteomes" id="UP000683925"/>
    </source>
</evidence>
<dbReference type="InterPro" id="IPR001680">
    <property type="entry name" value="WD40_rpt"/>
</dbReference>
<dbReference type="PROSITE" id="PS50294">
    <property type="entry name" value="WD_REPEATS_REGION"/>
    <property type="match status" value="2"/>
</dbReference>
<dbReference type="Proteomes" id="UP000683925">
    <property type="component" value="Unassembled WGS sequence"/>
</dbReference>
<dbReference type="AlphaFoldDB" id="A0A8S1UYR7"/>